<keyword evidence="3" id="KW-1185">Reference proteome</keyword>
<dbReference type="Gene3D" id="1.20.1280.20">
    <property type="entry name" value="HscB, C-terminal domain"/>
    <property type="match status" value="1"/>
</dbReference>
<dbReference type="Proteomes" id="UP000034410">
    <property type="component" value="Chromosome"/>
</dbReference>
<dbReference type="SUPFAM" id="SSF89155">
    <property type="entry name" value="TorD-like"/>
    <property type="match status" value="1"/>
</dbReference>
<organism evidence="2 3">
    <name type="scientific">Sedimenticola thiotaurini</name>
    <dbReference type="NCBI Taxonomy" id="1543721"/>
    <lineage>
        <taxon>Bacteria</taxon>
        <taxon>Pseudomonadati</taxon>
        <taxon>Pseudomonadota</taxon>
        <taxon>Gammaproteobacteria</taxon>
        <taxon>Chromatiales</taxon>
        <taxon>Sedimenticolaceae</taxon>
        <taxon>Sedimenticola</taxon>
    </lineage>
</organism>
<dbReference type="InterPro" id="IPR050289">
    <property type="entry name" value="TorD/DmsD_chaperones"/>
</dbReference>
<dbReference type="GO" id="GO:0051259">
    <property type="term" value="P:protein complex oligomerization"/>
    <property type="evidence" value="ECO:0007669"/>
    <property type="project" value="InterPro"/>
</dbReference>
<dbReference type="InterPro" id="IPR036411">
    <property type="entry name" value="TorD-like_sf"/>
</dbReference>
<dbReference type="Gene3D" id="1.20.120.1820">
    <property type="match status" value="1"/>
</dbReference>
<dbReference type="NCBIfam" id="NF003442">
    <property type="entry name" value="PRK04976.1"/>
    <property type="match status" value="1"/>
</dbReference>
<dbReference type="AlphaFoldDB" id="A0A0F7JZI4"/>
<evidence type="ECO:0000313" key="3">
    <source>
        <dbReference type="Proteomes" id="UP000034410"/>
    </source>
</evidence>
<evidence type="ECO:0000256" key="1">
    <source>
        <dbReference type="ARBA" id="ARBA00023186"/>
    </source>
</evidence>
<keyword evidence="1" id="KW-0143">Chaperone</keyword>
<dbReference type="EMBL" id="CP011412">
    <property type="protein sequence ID" value="AKH20749.1"/>
    <property type="molecule type" value="Genomic_DNA"/>
</dbReference>
<dbReference type="PANTHER" id="PTHR34227:SF11">
    <property type="entry name" value="CHAPERONE PROTEIN TORD"/>
    <property type="match status" value="1"/>
</dbReference>
<dbReference type="PANTHER" id="PTHR34227">
    <property type="entry name" value="CHAPERONE PROTEIN YCDY"/>
    <property type="match status" value="1"/>
</dbReference>
<reference evidence="2 3" key="1">
    <citation type="journal article" date="2015" name="Genome Announc.">
        <title>Complete Genome Sequence of Sedimenticola thiotaurini Strain SIP-G1, a Polyphosphate- and Polyhydroxyalkanoate-Accumulating Sulfur-Oxidizing Gammaproteobacterium Isolated from Salt Marsh Sediments.</title>
        <authorList>
            <person name="Flood B.E."/>
            <person name="Jones D.S."/>
            <person name="Bailey J.V."/>
        </authorList>
    </citation>
    <scope>NUCLEOTIDE SEQUENCE [LARGE SCALE GENOMIC DNA]</scope>
    <source>
        <strain evidence="2 3">SIP-G1</strain>
    </source>
</reference>
<evidence type="ECO:0008006" key="4">
    <source>
        <dbReference type="Google" id="ProtNLM"/>
    </source>
</evidence>
<sequence>MGKETVSALPAIDRPMAYRWLAGLYSNELTPEMLENYAGTEGQVALNALAAEPCFAPVIGTIRKLTEQPDQFQSAALDLATHFAYLFLGVGGRYSAPPYQSAYSDKSGMLFQQSTTEMDAVLRELDLSVVSELKEPPDHIAIQLSVMAQLADKSVSANLEDGVAGAELIEQQMNFIDRHLLNWTPAFRDDCILNDKGDFYANLARATVQYLARDRAWLAAIESGD</sequence>
<name>A0A0F7JZI4_9GAMM</name>
<accession>A0A0F7JZI4</accession>
<evidence type="ECO:0000313" key="2">
    <source>
        <dbReference type="EMBL" id="AKH20749.1"/>
    </source>
</evidence>
<dbReference type="RefSeq" id="WP_046859679.1">
    <property type="nucleotide sequence ID" value="NZ_CP011412.1"/>
</dbReference>
<dbReference type="Pfam" id="PF02613">
    <property type="entry name" value="Nitrate_red_del"/>
    <property type="match status" value="1"/>
</dbReference>
<dbReference type="InterPro" id="IPR020945">
    <property type="entry name" value="DMSO/NO3_reduct_chaperone"/>
</dbReference>
<gene>
    <name evidence="2" type="ORF">AAY24_10750</name>
</gene>
<dbReference type="KEGG" id="seds:AAY24_10750"/>
<dbReference type="InterPro" id="IPR036386">
    <property type="entry name" value="HscB_C_sf"/>
</dbReference>
<proteinExistence type="predicted"/>
<protein>
    <recommendedName>
        <fullName evidence="4">Molecular chaperone TorD</fullName>
    </recommendedName>
</protein>